<reference evidence="5" key="1">
    <citation type="journal article" date="2019" name="Int. J. Syst. Evol. Microbiol.">
        <title>The Global Catalogue of Microorganisms (GCM) 10K type strain sequencing project: providing services to taxonomists for standard genome sequencing and annotation.</title>
        <authorList>
            <consortium name="The Broad Institute Genomics Platform"/>
            <consortium name="The Broad Institute Genome Sequencing Center for Infectious Disease"/>
            <person name="Wu L."/>
            <person name="Ma J."/>
        </authorList>
    </citation>
    <scope>NUCLEOTIDE SEQUENCE [LARGE SCALE GENOMIC DNA]</scope>
    <source>
        <strain evidence="5">JCM 18204</strain>
    </source>
</reference>
<dbReference type="SUPFAM" id="SSF53474">
    <property type="entry name" value="alpha/beta-Hydrolases"/>
    <property type="match status" value="1"/>
</dbReference>
<comment type="function">
    <text evidence="2">Transfers a succinyl group from succinyl-CoA to L-serine, forming succinyl-L-serine.</text>
</comment>
<evidence type="ECO:0000313" key="5">
    <source>
        <dbReference type="Proteomes" id="UP001499959"/>
    </source>
</evidence>
<comment type="similarity">
    <text evidence="2">Belongs to the AB hydrolase superfamily. MetX family.</text>
</comment>
<dbReference type="Proteomes" id="UP001499959">
    <property type="component" value="Unassembled WGS sequence"/>
</dbReference>
<keyword evidence="2" id="KW-0198">Cysteine biosynthesis</keyword>
<gene>
    <name evidence="4" type="ORF">GCM10023307_05060</name>
</gene>
<feature type="binding site" evidence="2">
    <location>
        <position position="351"/>
    </location>
    <ligand>
        <name>substrate</name>
    </ligand>
</feature>
<feature type="domain" description="AB hydrolase-1" evidence="3">
    <location>
        <begin position="70"/>
        <end position="329"/>
    </location>
</feature>
<evidence type="ECO:0000313" key="4">
    <source>
        <dbReference type="EMBL" id="GAA4783385.1"/>
    </source>
</evidence>
<dbReference type="Gene3D" id="3.40.50.1820">
    <property type="entry name" value="alpha/beta hydrolase"/>
    <property type="match status" value="1"/>
</dbReference>
<dbReference type="Gene3D" id="1.10.1740.110">
    <property type="match status" value="1"/>
</dbReference>
<evidence type="ECO:0000259" key="3">
    <source>
        <dbReference type="Pfam" id="PF00561"/>
    </source>
</evidence>
<dbReference type="EMBL" id="BAABJE010000001">
    <property type="protein sequence ID" value="GAA4783385.1"/>
    <property type="molecule type" value="Genomic_DNA"/>
</dbReference>
<feature type="active site" description="Nucleophile" evidence="2">
    <location>
        <position position="149"/>
    </location>
</feature>
<evidence type="ECO:0000256" key="2">
    <source>
        <dbReference type="HAMAP-Rule" id="MF_00296"/>
    </source>
</evidence>
<dbReference type="PANTHER" id="PTHR32268:SF11">
    <property type="entry name" value="HOMOSERINE O-ACETYLTRANSFERASE"/>
    <property type="match status" value="1"/>
</dbReference>
<feature type="active site" evidence="2">
    <location>
        <position position="350"/>
    </location>
</feature>
<dbReference type="PIRSF" id="PIRSF000443">
    <property type="entry name" value="Homoser_Ac_trans"/>
    <property type="match status" value="1"/>
</dbReference>
<comment type="caution">
    <text evidence="4">The sequence shown here is derived from an EMBL/GenBank/DDBJ whole genome shotgun (WGS) entry which is preliminary data.</text>
</comment>
<comment type="caution">
    <text evidence="2">Lacks conserved residue(s) required for the propagation of feature annotation.</text>
</comment>
<dbReference type="RefSeq" id="WP_345301691.1">
    <property type="nucleotide sequence ID" value="NZ_BAABJE010000001.1"/>
</dbReference>
<accession>A0ABP9AP87</accession>
<dbReference type="InterPro" id="IPR008220">
    <property type="entry name" value="HAT_MetX-like"/>
</dbReference>
<name>A0ABP9AP87_9GAMM</name>
<dbReference type="InterPro" id="IPR029058">
    <property type="entry name" value="AB_hydrolase_fold"/>
</dbReference>
<comment type="subcellular location">
    <subcellularLocation>
        <location evidence="2">Cytoplasm</location>
    </subcellularLocation>
</comment>
<keyword evidence="2" id="KW-0963">Cytoplasm</keyword>
<keyword evidence="5" id="KW-1185">Reference proteome</keyword>
<protein>
    <recommendedName>
        <fullName evidence="2">Serine O-succinyltransferase</fullName>
        <shortName evidence="2">SST</shortName>
        <ecNumber evidence="2">2.3.1.-</ecNumber>
    </recommendedName>
</protein>
<comment type="subunit">
    <text evidence="2">Homodimer.</text>
</comment>
<dbReference type="NCBIfam" id="NF001209">
    <property type="entry name" value="PRK00175.1"/>
    <property type="match status" value="1"/>
</dbReference>
<dbReference type="NCBIfam" id="TIGR01392">
    <property type="entry name" value="homoserO_Ac_trn"/>
    <property type="match status" value="1"/>
</dbReference>
<feature type="site" description="Important for acyl-CoA specificity" evidence="2">
    <location>
        <position position="186"/>
    </location>
</feature>
<keyword evidence="2" id="KW-0012">Acyltransferase</keyword>
<dbReference type="HAMAP" id="MF_00296">
    <property type="entry name" value="MetX_acyltransf"/>
    <property type="match status" value="1"/>
</dbReference>
<comment type="pathway">
    <text evidence="2">Amino-acid biosynthesis; L-cysteine biosynthesis; L-cysteine from L-serine: step 1/2.</text>
</comment>
<dbReference type="Pfam" id="PF00561">
    <property type="entry name" value="Abhydrolase_1"/>
    <property type="match status" value="1"/>
</dbReference>
<dbReference type="InterPro" id="IPR000073">
    <property type="entry name" value="AB_hydrolase_1"/>
</dbReference>
<feature type="region of interest" description="Important for substrate specificity" evidence="2">
    <location>
        <begin position="52"/>
        <end position="55"/>
    </location>
</feature>
<organism evidence="4 5">
    <name type="scientific">Lysobacter hankyongensis</name>
    <dbReference type="NCBI Taxonomy" id="1176535"/>
    <lineage>
        <taxon>Bacteria</taxon>
        <taxon>Pseudomonadati</taxon>
        <taxon>Pseudomonadota</taxon>
        <taxon>Gammaproteobacteria</taxon>
        <taxon>Lysobacterales</taxon>
        <taxon>Lysobacteraceae</taxon>
        <taxon>Lysobacter</taxon>
    </lineage>
</organism>
<evidence type="ECO:0000256" key="1">
    <source>
        <dbReference type="ARBA" id="ARBA00022679"/>
    </source>
</evidence>
<feature type="binding site" evidence="2">
    <location>
        <position position="218"/>
    </location>
    <ligand>
        <name>substrate</name>
    </ligand>
</feature>
<dbReference type="EC" id="2.3.1.-" evidence="2"/>
<sequence>MTEFIPPGSRFIDLPSPFPLKRGGALHGARMAYETWGALDADGGNAILILTGLSPDAHAASHAGNREPGWWESMLGPGKYIDTRRWFVICVNSLGSCKGSTGPASIDPDTGRSYRLDFPELSVEDGADAAAHVVRALGVERLACVIGNSMGGMVALALLQRFPGIAHGHINISGAARALPFSIAIRSLQREAIRLDPQWNLGEYDDDAYPEAGMRMARKLGVITYRSALEWDGRFGRVRLDADRRVGDDPFGLEFEVESYLEGHARRFVRRFDPNCYLYLSRSMDWFDLGESCHGTCEEGLSKVRVNRALAIGVYTDILFPIEQQQEIADGLLAGGTDAQCLALPSPQGHDAFLVDIARFGPAVRGFLDSL</sequence>
<proteinExistence type="inferred from homology"/>
<keyword evidence="2" id="KW-0028">Amino-acid biosynthesis</keyword>
<comment type="catalytic activity">
    <reaction evidence="2">
        <text>succinyl-CoA + L-serine = O-succinyl-L-serine + CoA</text>
        <dbReference type="Rhea" id="RHEA:52820"/>
        <dbReference type="ChEBI" id="CHEBI:33384"/>
        <dbReference type="ChEBI" id="CHEBI:57287"/>
        <dbReference type="ChEBI" id="CHEBI:57292"/>
        <dbReference type="ChEBI" id="CHEBI:136856"/>
    </reaction>
</comment>
<feature type="active site" evidence="2">
    <location>
        <position position="317"/>
    </location>
</feature>
<keyword evidence="1 2" id="KW-0808">Transferase</keyword>
<dbReference type="PANTHER" id="PTHR32268">
    <property type="entry name" value="HOMOSERINE O-ACETYLTRANSFERASE"/>
    <property type="match status" value="1"/>
</dbReference>